<protein>
    <submittedName>
        <fullName evidence="1">11171_t:CDS:1</fullName>
    </submittedName>
</protein>
<proteinExistence type="predicted"/>
<keyword evidence="2" id="KW-1185">Reference proteome</keyword>
<evidence type="ECO:0000313" key="1">
    <source>
        <dbReference type="EMBL" id="CAI2195403.1"/>
    </source>
</evidence>
<gene>
    <name evidence="1" type="ORF">FWILDA_LOCUS17058</name>
</gene>
<dbReference type="OrthoDB" id="3262706at2759"/>
<evidence type="ECO:0000313" key="2">
    <source>
        <dbReference type="Proteomes" id="UP001153678"/>
    </source>
</evidence>
<reference evidence="1" key="1">
    <citation type="submission" date="2022-08" db="EMBL/GenBank/DDBJ databases">
        <authorList>
            <person name="Kallberg Y."/>
            <person name="Tangrot J."/>
            <person name="Rosling A."/>
        </authorList>
    </citation>
    <scope>NUCLEOTIDE SEQUENCE</scope>
    <source>
        <strain evidence="1">Wild A</strain>
    </source>
</reference>
<dbReference type="Proteomes" id="UP001153678">
    <property type="component" value="Unassembled WGS sequence"/>
</dbReference>
<name>A0A9W4WYB3_9GLOM</name>
<dbReference type="EMBL" id="CAMKVN010012390">
    <property type="protein sequence ID" value="CAI2195403.1"/>
    <property type="molecule type" value="Genomic_DNA"/>
</dbReference>
<comment type="caution">
    <text evidence="1">The sequence shown here is derived from an EMBL/GenBank/DDBJ whole genome shotgun (WGS) entry which is preliminary data.</text>
</comment>
<sequence length="75" mass="8762">MVPRLEMVEFLDHLKKISFEYATRSGISIPPFELDGIISDKAKILAEAEQKEHKITDYFSQGFYNEEERKLKKIA</sequence>
<accession>A0A9W4WYB3</accession>
<feature type="non-terminal residue" evidence="1">
    <location>
        <position position="75"/>
    </location>
</feature>
<organism evidence="1 2">
    <name type="scientific">Funneliformis geosporum</name>
    <dbReference type="NCBI Taxonomy" id="1117311"/>
    <lineage>
        <taxon>Eukaryota</taxon>
        <taxon>Fungi</taxon>
        <taxon>Fungi incertae sedis</taxon>
        <taxon>Mucoromycota</taxon>
        <taxon>Glomeromycotina</taxon>
        <taxon>Glomeromycetes</taxon>
        <taxon>Glomerales</taxon>
        <taxon>Glomeraceae</taxon>
        <taxon>Funneliformis</taxon>
    </lineage>
</organism>
<dbReference type="AlphaFoldDB" id="A0A9W4WYB3"/>